<reference evidence="1" key="1">
    <citation type="journal article" date="2014" name="Front. Microbiol.">
        <title>High frequency of phylogenetically diverse reductive dehalogenase-homologous genes in deep subseafloor sedimentary metagenomes.</title>
        <authorList>
            <person name="Kawai M."/>
            <person name="Futagami T."/>
            <person name="Toyoda A."/>
            <person name="Takaki Y."/>
            <person name="Nishi S."/>
            <person name="Hori S."/>
            <person name="Arai W."/>
            <person name="Tsubouchi T."/>
            <person name="Morono Y."/>
            <person name="Uchiyama I."/>
            <person name="Ito T."/>
            <person name="Fujiyama A."/>
            <person name="Inagaki F."/>
            <person name="Takami H."/>
        </authorList>
    </citation>
    <scope>NUCLEOTIDE SEQUENCE</scope>
    <source>
        <strain evidence="1">Expedition CK06-06</strain>
    </source>
</reference>
<feature type="non-terminal residue" evidence="1">
    <location>
        <position position="197"/>
    </location>
</feature>
<dbReference type="EMBL" id="BART01022855">
    <property type="protein sequence ID" value="GAH01559.1"/>
    <property type="molecule type" value="Genomic_DNA"/>
</dbReference>
<sequence length="197" mass="23446">MNRRSYYSKERKKIYIDCIFCNTLDVIENISKIIIKYLKSYIYILQIIIRKTIDDRDIFAKCLKKLNSIEDSYEKAQLLSYLGHHMEALNAYTRVIENEITIPSLAYTLIDYKLEYLELKIHTFTMNDFSTLSSEILEILQDFVDYNINKNKKTQFLFKQNYYHGRLLLSNGILLINYKSYIEAVECLDQAYEFLSG</sequence>
<organism evidence="1">
    <name type="scientific">marine sediment metagenome</name>
    <dbReference type="NCBI Taxonomy" id="412755"/>
    <lineage>
        <taxon>unclassified sequences</taxon>
        <taxon>metagenomes</taxon>
        <taxon>ecological metagenomes</taxon>
    </lineage>
</organism>
<name>X1D927_9ZZZZ</name>
<accession>X1D927</accession>
<gene>
    <name evidence="1" type="ORF">S01H4_41745</name>
</gene>
<protein>
    <recommendedName>
        <fullName evidence="2">MalT-like TPR region domain-containing protein</fullName>
    </recommendedName>
</protein>
<comment type="caution">
    <text evidence="1">The sequence shown here is derived from an EMBL/GenBank/DDBJ whole genome shotgun (WGS) entry which is preliminary data.</text>
</comment>
<dbReference type="AlphaFoldDB" id="X1D927"/>
<proteinExistence type="predicted"/>
<evidence type="ECO:0000313" key="1">
    <source>
        <dbReference type="EMBL" id="GAH01559.1"/>
    </source>
</evidence>
<evidence type="ECO:0008006" key="2">
    <source>
        <dbReference type="Google" id="ProtNLM"/>
    </source>
</evidence>